<dbReference type="Proteomes" id="UP000807371">
    <property type="component" value="Unassembled WGS sequence"/>
</dbReference>
<sequence length="191" mass="19736">MTAPRQEAADDAVLTRIGQAVMLHQGGDREEARNRLVRLWQEIGADGDPYHRCTLAHYMADTQDDPAAALMWDLIALAAADAAAAAGGAGGGSREAVRGFYPALHLDLADDYLRLDRPEAARDQLSRARAAAGVLGADPYGDRMRAAITRLGARLDAAGGAGPRDAGRPGTGGPDGGADPYGDEHLPGGGG</sequence>
<reference evidence="2 3" key="1">
    <citation type="submission" date="2020-09" db="EMBL/GenBank/DDBJ databases">
        <title>Biosynthesis of the nuclear factor of activated T cells inhibitor NFAT-133 and its congeners in Streptomyces pactum.</title>
        <authorList>
            <person name="Zhou W."/>
            <person name="Posri P."/>
            <person name="Abugrain M.E."/>
            <person name="Weisberg A.J."/>
            <person name="Chang J.H."/>
            <person name="Mahmud T."/>
        </authorList>
    </citation>
    <scope>NUCLEOTIDE SEQUENCE [LARGE SCALE GENOMIC DNA]</scope>
    <source>
        <strain evidence="2 3">ATCC 27456</strain>
    </source>
</reference>
<keyword evidence="3" id="KW-1185">Reference proteome</keyword>
<feature type="compositionally biased region" description="Basic and acidic residues" evidence="1">
    <location>
        <begin position="182"/>
        <end position="191"/>
    </location>
</feature>
<comment type="caution">
    <text evidence="2">The sequence shown here is derived from an EMBL/GenBank/DDBJ whole genome shotgun (WGS) entry which is preliminary data.</text>
</comment>
<organism evidence="2 3">
    <name type="scientific">Streptomyces pactum</name>
    <dbReference type="NCBI Taxonomy" id="68249"/>
    <lineage>
        <taxon>Bacteria</taxon>
        <taxon>Bacillati</taxon>
        <taxon>Actinomycetota</taxon>
        <taxon>Actinomycetes</taxon>
        <taxon>Kitasatosporales</taxon>
        <taxon>Streptomycetaceae</taxon>
        <taxon>Streptomyces</taxon>
    </lineage>
</organism>
<feature type="region of interest" description="Disordered" evidence="1">
    <location>
        <begin position="157"/>
        <end position="191"/>
    </location>
</feature>
<protein>
    <recommendedName>
        <fullName evidence="4">Tetratricopeptide repeat protein</fullName>
    </recommendedName>
</protein>
<dbReference type="EMBL" id="JACYXC010000001">
    <property type="protein sequence ID" value="MBH5333725.1"/>
    <property type="molecule type" value="Genomic_DNA"/>
</dbReference>
<accession>A0ABS0NEU6</accession>
<proteinExistence type="predicted"/>
<name>A0ABS0NEU6_9ACTN</name>
<dbReference type="RefSeq" id="WP_197987505.1">
    <property type="nucleotide sequence ID" value="NZ_JACYXC010000001.1"/>
</dbReference>
<evidence type="ECO:0000256" key="1">
    <source>
        <dbReference type="SAM" id="MobiDB-lite"/>
    </source>
</evidence>
<gene>
    <name evidence="2" type="ORF">IHE55_02455</name>
</gene>
<evidence type="ECO:0000313" key="3">
    <source>
        <dbReference type="Proteomes" id="UP000807371"/>
    </source>
</evidence>
<evidence type="ECO:0000313" key="2">
    <source>
        <dbReference type="EMBL" id="MBH5333725.1"/>
    </source>
</evidence>
<evidence type="ECO:0008006" key="4">
    <source>
        <dbReference type="Google" id="ProtNLM"/>
    </source>
</evidence>